<feature type="active site" description="Charge relay system" evidence="5">
    <location>
        <position position="223"/>
    </location>
</feature>
<dbReference type="InterPro" id="IPR036852">
    <property type="entry name" value="Peptidase_S8/S53_dom_sf"/>
</dbReference>
<dbReference type="EMBL" id="JBHRZH010000023">
    <property type="protein sequence ID" value="MFC3764091.1"/>
    <property type="molecule type" value="Genomic_DNA"/>
</dbReference>
<dbReference type="PROSITE" id="PS00138">
    <property type="entry name" value="SUBTILASE_SER"/>
    <property type="match status" value="1"/>
</dbReference>
<feature type="signal peptide" evidence="7">
    <location>
        <begin position="1"/>
        <end position="25"/>
    </location>
</feature>
<dbReference type="SUPFAM" id="SSF81296">
    <property type="entry name" value="E set domains"/>
    <property type="match status" value="1"/>
</dbReference>
<dbReference type="Proteomes" id="UP001595699">
    <property type="component" value="Unassembled WGS sequence"/>
</dbReference>
<dbReference type="InterPro" id="IPR023827">
    <property type="entry name" value="Peptidase_S8_Asp-AS"/>
</dbReference>
<protein>
    <submittedName>
        <fullName evidence="9">S8 family serine peptidase</fullName>
    </submittedName>
</protein>
<evidence type="ECO:0000256" key="1">
    <source>
        <dbReference type="ARBA" id="ARBA00011073"/>
    </source>
</evidence>
<keyword evidence="2 5" id="KW-0645">Protease</keyword>
<sequence length="1254" mass="131927">MKAVRSTLVAAALVLAGLAPSSATAAPVTPVAGGEPSQRVTLLTGDVVSVTEVGGKTSVAVDRVSGAVQAYTKDGDTYVLPERVAPYVRAGTVDAELFNVTRLIEQGRTDDKAKLLPLIVTYDRTASRSRSSLLAQAEALPASDATLALPSIDGAAVTLDKQAAAGFWSAVDGANGQLDKGIDKIWLDGKVEASLDVSVPLIGAPEAWANGLDGTGTTVAVLDTGVDAAHPDLAGKVGAQQDFTGGGSPVDHHGHGTHVAATVAGTGAASGGSRKGVAPGAMLMNGKVLDDGGSGYDSWIIAGMEWATGNGADVVSMSLGGYASDGTDPLSQAVNELTASTGTLFVIASGNYGPSGYSVTNPGTADAALTVGNVTKAEELASSSGRGPRTGDHAIKPDITAPGTDIVAARAAGTSLGTPVDENYTSLTGTSMATPHVAGAAAIVHQQHPDWTPAQVKAALVSTAKPRDDLTVYEQGGGRVDVAKATAQGVFAGPTPLNFGYLPYPQTELDPIVRTVTFTNTTGAAVTLDLTASAEVADGTAAPAGMVTLSALSVEVPAGGTATVDVTVDPALGDAGLYSGYLVGQGAGGVRVALPLGLNKEPESYDLSLTVLDRLGAPNRGATVQVGNVDDSSKLIAFPNLDAQGKATLRVPVGTYSVNAVVTTIEAGEYTYAFVGAPEVNVGPGGANVVLDGRRTVPLNVEVGKDNENISAKLEFWRMPLKGEPISYRYTLGEPFTKMYAAPTTPVTKGAFHLVTQYSLVTPDLEASGSALREFRPQYLVYSPELSKARLRLRVVDVGKASPAELSAVDVRGKVAVIEAVEGQWSEQITAAAAAGARVAFLYSRNGYPYFGSVERGLPIPGAALKLSEAEALVSWAKRGRLLTLESTPDSPFLYDLRYDYDGFVPSGSLTRRVRDRDVATVRSTYHADALARDAAEVNAAFAPWQDWSFDANRYFRTPGERTEYVTARPGLLWQRTVYGYETPEVVFGRPMRDQFRYYSGNDMLRGTWFGGAVTGPVPRVERTPQDRVAIPCAGCRDADELFFWLEDLGSSDAGHYGAFDTRWENSATRLYRDGELVVSRRTARGVLEAVPAGSTYRLEVDSFSDAPWSWGWKTKSAWTLASSAPSRPSALPAWYECGVGRGRDCAYLPMLFARYDVPLDALNRAPAGRSFTFDLSIDGQPYAPKPRLKSVRLEVSYDDGATWRPASLRGSGGDYRATVHHPKTASFASLRVRAEDRSGNVLTQEVTRAYKLR</sequence>
<dbReference type="Pfam" id="PF00082">
    <property type="entry name" value="Peptidase_S8"/>
    <property type="match status" value="1"/>
</dbReference>
<evidence type="ECO:0000313" key="9">
    <source>
        <dbReference type="EMBL" id="MFC3764091.1"/>
    </source>
</evidence>
<dbReference type="PROSITE" id="PS00136">
    <property type="entry name" value="SUBTILASE_ASP"/>
    <property type="match status" value="1"/>
</dbReference>
<dbReference type="PROSITE" id="PS51892">
    <property type="entry name" value="SUBTILASE"/>
    <property type="match status" value="1"/>
</dbReference>
<feature type="domain" description="Peptidase S8/S53" evidence="8">
    <location>
        <begin position="214"/>
        <end position="470"/>
    </location>
</feature>
<feature type="active site" description="Charge relay system" evidence="5">
    <location>
        <position position="255"/>
    </location>
</feature>
<comment type="similarity">
    <text evidence="1 5 6">Belongs to the peptidase S8 family.</text>
</comment>
<dbReference type="Gene3D" id="3.50.30.30">
    <property type="match status" value="1"/>
</dbReference>
<dbReference type="SUPFAM" id="SSF52743">
    <property type="entry name" value="Subtilisin-like"/>
    <property type="match status" value="1"/>
</dbReference>
<proteinExistence type="inferred from homology"/>
<evidence type="ECO:0000256" key="3">
    <source>
        <dbReference type="ARBA" id="ARBA00022801"/>
    </source>
</evidence>
<evidence type="ECO:0000259" key="8">
    <source>
        <dbReference type="Pfam" id="PF00082"/>
    </source>
</evidence>
<keyword evidence="3 5" id="KW-0378">Hydrolase</keyword>
<feature type="chain" id="PRO_5045691534" evidence="7">
    <location>
        <begin position="26"/>
        <end position="1254"/>
    </location>
</feature>
<dbReference type="InterPro" id="IPR046450">
    <property type="entry name" value="PA_dom_sf"/>
</dbReference>
<dbReference type="InterPro" id="IPR023828">
    <property type="entry name" value="Peptidase_S8_Ser-AS"/>
</dbReference>
<keyword evidence="10" id="KW-1185">Reference proteome</keyword>
<comment type="caution">
    <text evidence="9">The sequence shown here is derived from an EMBL/GenBank/DDBJ whole genome shotgun (WGS) entry which is preliminary data.</text>
</comment>
<accession>A0ABV7YHK5</accession>
<evidence type="ECO:0000256" key="2">
    <source>
        <dbReference type="ARBA" id="ARBA00022670"/>
    </source>
</evidence>
<dbReference type="SUPFAM" id="SSF52025">
    <property type="entry name" value="PA domain"/>
    <property type="match status" value="1"/>
</dbReference>
<evidence type="ECO:0000256" key="7">
    <source>
        <dbReference type="SAM" id="SignalP"/>
    </source>
</evidence>
<keyword evidence="7" id="KW-0732">Signal</keyword>
<dbReference type="PANTHER" id="PTHR43399">
    <property type="entry name" value="SUBTILISIN-RELATED"/>
    <property type="match status" value="1"/>
</dbReference>
<dbReference type="PRINTS" id="PR00723">
    <property type="entry name" value="SUBTILISIN"/>
</dbReference>
<organism evidence="9 10">
    <name type="scientific">Tenggerimyces flavus</name>
    <dbReference type="NCBI Taxonomy" id="1708749"/>
    <lineage>
        <taxon>Bacteria</taxon>
        <taxon>Bacillati</taxon>
        <taxon>Actinomycetota</taxon>
        <taxon>Actinomycetes</taxon>
        <taxon>Propionibacteriales</taxon>
        <taxon>Nocardioidaceae</taxon>
        <taxon>Tenggerimyces</taxon>
    </lineage>
</organism>
<evidence type="ECO:0000256" key="4">
    <source>
        <dbReference type="ARBA" id="ARBA00022825"/>
    </source>
</evidence>
<evidence type="ECO:0000313" key="10">
    <source>
        <dbReference type="Proteomes" id="UP001595699"/>
    </source>
</evidence>
<dbReference type="PANTHER" id="PTHR43399:SF4">
    <property type="entry name" value="CELL WALL-ASSOCIATED PROTEASE"/>
    <property type="match status" value="1"/>
</dbReference>
<dbReference type="InterPro" id="IPR000209">
    <property type="entry name" value="Peptidase_S8/S53_dom"/>
</dbReference>
<dbReference type="InterPro" id="IPR051048">
    <property type="entry name" value="Peptidase_S8/S53_subtilisin"/>
</dbReference>
<feature type="active site" description="Charge relay system" evidence="5">
    <location>
        <position position="431"/>
    </location>
</feature>
<reference evidence="10" key="1">
    <citation type="journal article" date="2019" name="Int. J. Syst. Evol. Microbiol.">
        <title>The Global Catalogue of Microorganisms (GCM) 10K type strain sequencing project: providing services to taxonomists for standard genome sequencing and annotation.</title>
        <authorList>
            <consortium name="The Broad Institute Genomics Platform"/>
            <consortium name="The Broad Institute Genome Sequencing Center for Infectious Disease"/>
            <person name="Wu L."/>
            <person name="Ma J."/>
        </authorList>
    </citation>
    <scope>NUCLEOTIDE SEQUENCE [LARGE SCALE GENOMIC DNA]</scope>
    <source>
        <strain evidence="10">CGMCC 4.7241</strain>
    </source>
</reference>
<evidence type="ECO:0000256" key="5">
    <source>
        <dbReference type="PROSITE-ProRule" id="PRU01240"/>
    </source>
</evidence>
<dbReference type="InterPro" id="IPR015500">
    <property type="entry name" value="Peptidase_S8_subtilisin-rel"/>
</dbReference>
<dbReference type="Gene3D" id="3.40.50.200">
    <property type="entry name" value="Peptidase S8/S53 domain"/>
    <property type="match status" value="1"/>
</dbReference>
<dbReference type="RefSeq" id="WP_205114657.1">
    <property type="nucleotide sequence ID" value="NZ_JAFBCM010000001.1"/>
</dbReference>
<dbReference type="Gene3D" id="2.60.40.10">
    <property type="entry name" value="Immunoglobulins"/>
    <property type="match status" value="1"/>
</dbReference>
<dbReference type="InterPro" id="IPR014756">
    <property type="entry name" value="Ig_E-set"/>
</dbReference>
<name>A0ABV7YHK5_9ACTN</name>
<keyword evidence="4 5" id="KW-0720">Serine protease</keyword>
<evidence type="ECO:0000256" key="6">
    <source>
        <dbReference type="RuleBase" id="RU003355"/>
    </source>
</evidence>
<gene>
    <name evidence="9" type="ORF">ACFOUW_24875</name>
</gene>
<dbReference type="InterPro" id="IPR013783">
    <property type="entry name" value="Ig-like_fold"/>
</dbReference>